<evidence type="ECO:0000256" key="6">
    <source>
        <dbReference type="ARBA" id="ARBA00022968"/>
    </source>
</evidence>
<comment type="caution">
    <text evidence="11">The sequence shown here is derived from an EMBL/GenBank/DDBJ whole genome shotgun (WGS) entry which is preliminary data.</text>
</comment>
<dbReference type="AlphaFoldDB" id="A0A0L7K1Y6"/>
<comment type="similarity">
    <text evidence="2 10">Belongs to the glycosyltransferase 31 family.</text>
</comment>
<accession>A0A0L7K1Y6</accession>
<dbReference type="Pfam" id="PF01762">
    <property type="entry name" value="Galactosyl_T"/>
    <property type="match status" value="1"/>
</dbReference>
<keyword evidence="5" id="KW-0812">Transmembrane</keyword>
<dbReference type="PANTHER" id="PTHR11214:SF235">
    <property type="entry name" value="HEXOSYLTRANSFERASE"/>
    <property type="match status" value="1"/>
</dbReference>
<dbReference type="Proteomes" id="UP000037510">
    <property type="component" value="Unassembled WGS sequence"/>
</dbReference>
<comment type="subcellular location">
    <subcellularLocation>
        <location evidence="1 10">Golgi apparatus membrane</location>
        <topology evidence="1 10">Single-pass type II membrane protein</topology>
    </subcellularLocation>
</comment>
<dbReference type="GO" id="GO:0016758">
    <property type="term" value="F:hexosyltransferase activity"/>
    <property type="evidence" value="ECO:0007669"/>
    <property type="project" value="InterPro"/>
</dbReference>
<gene>
    <name evidence="11" type="ORF">OBRU01_27088</name>
</gene>
<keyword evidence="9" id="KW-0472">Membrane</keyword>
<evidence type="ECO:0000256" key="5">
    <source>
        <dbReference type="ARBA" id="ARBA00022692"/>
    </source>
</evidence>
<evidence type="ECO:0000256" key="4">
    <source>
        <dbReference type="ARBA" id="ARBA00022679"/>
    </source>
</evidence>
<protein>
    <recommendedName>
        <fullName evidence="10">Hexosyltransferase</fullName>
        <ecNumber evidence="10">2.4.1.-</ecNumber>
    </recommendedName>
</protein>
<evidence type="ECO:0000313" key="11">
    <source>
        <dbReference type="EMBL" id="KOB51831.1"/>
    </source>
</evidence>
<evidence type="ECO:0000256" key="8">
    <source>
        <dbReference type="ARBA" id="ARBA00023034"/>
    </source>
</evidence>
<keyword evidence="12" id="KW-1185">Reference proteome</keyword>
<evidence type="ECO:0000256" key="2">
    <source>
        <dbReference type="ARBA" id="ARBA00008661"/>
    </source>
</evidence>
<reference evidence="11 12" key="1">
    <citation type="journal article" date="2015" name="Genome Biol. Evol.">
        <title>The genome of winter moth (Operophtera brumata) provides a genomic perspective on sexual dimorphism and phenology.</title>
        <authorList>
            <person name="Derks M.F."/>
            <person name="Smit S."/>
            <person name="Salis L."/>
            <person name="Schijlen E."/>
            <person name="Bossers A."/>
            <person name="Mateman C."/>
            <person name="Pijl A.S."/>
            <person name="de Ridder D."/>
            <person name="Groenen M.A."/>
            <person name="Visser M.E."/>
            <person name="Megens H.J."/>
        </authorList>
    </citation>
    <scope>NUCLEOTIDE SEQUENCE [LARGE SCALE GENOMIC DNA]</scope>
    <source>
        <strain evidence="11">WM2013NL</strain>
        <tissue evidence="11">Head and thorax</tissue>
    </source>
</reference>
<sequence length="212" mass="25026">MGLRWASTRCSHASFILKVDDDTVFNLERTYTLLLGENLENTMMGYMLNNTKPRRSKQNKWHVTFDEYARSEYPPYLSGWYYTTTPEVARKICDEAVYHMKFWIDDILVSGILTEALNIKLKQLPENFWLEYYELLECCINDMVKAHVMCEYVVGPNGNRNNLIYEYNDAVRNCDKNCTKRPTNRPLNKYCVAYRDRNIFSDGAAVIRHIRL</sequence>
<dbReference type="EC" id="2.4.1.-" evidence="10"/>
<dbReference type="EMBL" id="JTDY01017973">
    <property type="protein sequence ID" value="KOB51831.1"/>
    <property type="molecule type" value="Genomic_DNA"/>
</dbReference>
<keyword evidence="6" id="KW-0735">Signal-anchor</keyword>
<keyword evidence="8 10" id="KW-0333">Golgi apparatus</keyword>
<dbReference type="GO" id="GO:0000139">
    <property type="term" value="C:Golgi membrane"/>
    <property type="evidence" value="ECO:0007669"/>
    <property type="project" value="UniProtKB-SubCell"/>
</dbReference>
<evidence type="ECO:0000256" key="3">
    <source>
        <dbReference type="ARBA" id="ARBA00022676"/>
    </source>
</evidence>
<evidence type="ECO:0000256" key="10">
    <source>
        <dbReference type="RuleBase" id="RU363063"/>
    </source>
</evidence>
<dbReference type="InterPro" id="IPR002659">
    <property type="entry name" value="Glyco_trans_31"/>
</dbReference>
<organism evidence="11 12">
    <name type="scientific">Operophtera brumata</name>
    <name type="common">Winter moth</name>
    <name type="synonym">Phalaena brumata</name>
    <dbReference type="NCBI Taxonomy" id="104452"/>
    <lineage>
        <taxon>Eukaryota</taxon>
        <taxon>Metazoa</taxon>
        <taxon>Ecdysozoa</taxon>
        <taxon>Arthropoda</taxon>
        <taxon>Hexapoda</taxon>
        <taxon>Insecta</taxon>
        <taxon>Pterygota</taxon>
        <taxon>Neoptera</taxon>
        <taxon>Endopterygota</taxon>
        <taxon>Lepidoptera</taxon>
        <taxon>Glossata</taxon>
        <taxon>Ditrysia</taxon>
        <taxon>Geometroidea</taxon>
        <taxon>Geometridae</taxon>
        <taxon>Larentiinae</taxon>
        <taxon>Operophtera</taxon>
    </lineage>
</organism>
<keyword evidence="7" id="KW-1133">Transmembrane helix</keyword>
<dbReference type="PANTHER" id="PTHR11214">
    <property type="entry name" value="BETA-1,3-N-ACETYLGLUCOSAMINYLTRANSFERASE"/>
    <property type="match status" value="1"/>
</dbReference>
<evidence type="ECO:0000256" key="1">
    <source>
        <dbReference type="ARBA" id="ARBA00004323"/>
    </source>
</evidence>
<evidence type="ECO:0000256" key="7">
    <source>
        <dbReference type="ARBA" id="ARBA00022989"/>
    </source>
</evidence>
<dbReference type="Gene3D" id="3.90.550.50">
    <property type="match status" value="1"/>
</dbReference>
<evidence type="ECO:0000256" key="9">
    <source>
        <dbReference type="ARBA" id="ARBA00023136"/>
    </source>
</evidence>
<dbReference type="GO" id="GO:0006493">
    <property type="term" value="P:protein O-linked glycosylation"/>
    <property type="evidence" value="ECO:0007669"/>
    <property type="project" value="TreeGrafter"/>
</dbReference>
<keyword evidence="4 11" id="KW-0808">Transferase</keyword>
<keyword evidence="3 10" id="KW-0328">Glycosyltransferase</keyword>
<dbReference type="STRING" id="104452.A0A0L7K1Y6"/>
<name>A0A0L7K1Y6_OPEBR</name>
<evidence type="ECO:0000313" key="12">
    <source>
        <dbReference type="Proteomes" id="UP000037510"/>
    </source>
</evidence>
<proteinExistence type="inferred from homology"/>